<dbReference type="RefSeq" id="WP_047215250.1">
    <property type="nucleotide sequence ID" value="NZ_CP011568.3"/>
</dbReference>
<keyword evidence="8" id="KW-1185">Reference proteome</keyword>
<keyword evidence="1" id="KW-0805">Transcription regulation</keyword>
<evidence type="ECO:0000256" key="2">
    <source>
        <dbReference type="ARBA" id="ARBA00023125"/>
    </source>
</evidence>
<evidence type="ECO:0000256" key="3">
    <source>
        <dbReference type="ARBA" id="ARBA00023163"/>
    </source>
</evidence>
<dbReference type="Pfam" id="PF00440">
    <property type="entry name" value="TetR_N"/>
    <property type="match status" value="1"/>
</dbReference>
<evidence type="ECO:0000256" key="5">
    <source>
        <dbReference type="SAM" id="MobiDB-lite"/>
    </source>
</evidence>
<feature type="region of interest" description="Disordered" evidence="5">
    <location>
        <begin position="1"/>
        <end position="24"/>
    </location>
</feature>
<dbReference type="InterPro" id="IPR036271">
    <property type="entry name" value="Tet_transcr_reg_TetR-rel_C_sf"/>
</dbReference>
<dbReference type="PROSITE" id="PS50977">
    <property type="entry name" value="HTH_TETR_2"/>
    <property type="match status" value="1"/>
</dbReference>
<sequence length="228" mass="24858">MRPPASIPVPRRPGRPANQPGNDHRDRLLDAATALFARQGAAATSLTQIARAVELTPAMVHYYFRTRDQLLDAVVDERIGPLIERVTGPALDNGAEAQGAVEMIVGLARRMLQTAEQAPWFPPLWIREIVSDGGLLRERMLQRFALPRGQVIVTRIAAAQARGEINPALEPRMVFVSVLALTLLPLATASIWRRLPEPGHLDTDALARHVSALLTSGLGTPPTERDSS</sequence>
<evidence type="ECO:0000256" key="4">
    <source>
        <dbReference type="PROSITE-ProRule" id="PRU00335"/>
    </source>
</evidence>
<dbReference type="GO" id="GO:0003700">
    <property type="term" value="F:DNA-binding transcription factor activity"/>
    <property type="evidence" value="ECO:0007669"/>
    <property type="project" value="TreeGrafter"/>
</dbReference>
<dbReference type="Proteomes" id="UP000036700">
    <property type="component" value="Chromosome"/>
</dbReference>
<name>A0A0G3EX40_9BURK</name>
<protein>
    <submittedName>
        <fullName evidence="7">TetR family transcriptional regulator</fullName>
    </submittedName>
</protein>
<evidence type="ECO:0000259" key="6">
    <source>
        <dbReference type="PROSITE" id="PS50977"/>
    </source>
</evidence>
<dbReference type="STRING" id="445709.ABW99_15120"/>
<dbReference type="KEGG" id="ptx:ABW99_15120"/>
<evidence type="ECO:0000313" key="7">
    <source>
        <dbReference type="EMBL" id="AKJ69351.1"/>
    </source>
</evidence>
<dbReference type="AlphaFoldDB" id="A0A0G3EX40"/>
<keyword evidence="3" id="KW-0804">Transcription</keyword>
<dbReference type="OrthoDB" id="8961953at2"/>
<evidence type="ECO:0000256" key="1">
    <source>
        <dbReference type="ARBA" id="ARBA00023015"/>
    </source>
</evidence>
<dbReference type="InterPro" id="IPR050109">
    <property type="entry name" value="HTH-type_TetR-like_transc_reg"/>
</dbReference>
<feature type="domain" description="HTH tetR-type" evidence="6">
    <location>
        <begin position="22"/>
        <end position="82"/>
    </location>
</feature>
<dbReference type="SUPFAM" id="SSF46689">
    <property type="entry name" value="Homeodomain-like"/>
    <property type="match status" value="1"/>
</dbReference>
<dbReference type="PRINTS" id="PR00455">
    <property type="entry name" value="HTHTETR"/>
</dbReference>
<evidence type="ECO:0000313" key="8">
    <source>
        <dbReference type="Proteomes" id="UP000036700"/>
    </source>
</evidence>
<feature type="compositionally biased region" description="Pro residues" evidence="5">
    <location>
        <begin position="1"/>
        <end position="11"/>
    </location>
</feature>
<organism evidence="7 8">
    <name type="scientific">Pandoraea thiooxydans</name>
    <dbReference type="NCBI Taxonomy" id="445709"/>
    <lineage>
        <taxon>Bacteria</taxon>
        <taxon>Pseudomonadati</taxon>
        <taxon>Pseudomonadota</taxon>
        <taxon>Betaproteobacteria</taxon>
        <taxon>Burkholderiales</taxon>
        <taxon>Burkholderiaceae</taxon>
        <taxon>Pandoraea</taxon>
    </lineage>
</organism>
<dbReference type="PATRIC" id="fig|445709.3.peg.3200"/>
<keyword evidence="2 4" id="KW-0238">DNA-binding</keyword>
<gene>
    <name evidence="7" type="ORF">ABW99_15120</name>
</gene>
<dbReference type="InterPro" id="IPR009057">
    <property type="entry name" value="Homeodomain-like_sf"/>
</dbReference>
<dbReference type="GO" id="GO:0000976">
    <property type="term" value="F:transcription cis-regulatory region binding"/>
    <property type="evidence" value="ECO:0007669"/>
    <property type="project" value="TreeGrafter"/>
</dbReference>
<accession>A0A0G3EX40</accession>
<dbReference type="SUPFAM" id="SSF48498">
    <property type="entry name" value="Tetracyclin repressor-like, C-terminal domain"/>
    <property type="match status" value="1"/>
</dbReference>
<reference evidence="8" key="1">
    <citation type="submission" date="2015-06" db="EMBL/GenBank/DDBJ databases">
        <authorList>
            <person name="Lim Y.L."/>
            <person name="Ee R."/>
            <person name="Yong D."/>
            <person name="How K.Y."/>
            <person name="Yin W.F."/>
            <person name="Chan K.G."/>
        </authorList>
    </citation>
    <scope>NUCLEOTIDE SEQUENCE [LARGE SCALE GENOMIC DNA]</scope>
    <source>
        <strain evidence="8">DSM 25325</strain>
    </source>
</reference>
<dbReference type="PANTHER" id="PTHR30055">
    <property type="entry name" value="HTH-TYPE TRANSCRIPTIONAL REGULATOR RUTR"/>
    <property type="match status" value="1"/>
</dbReference>
<dbReference type="EMBL" id="CP011568">
    <property type="protein sequence ID" value="AKJ69351.1"/>
    <property type="molecule type" value="Genomic_DNA"/>
</dbReference>
<feature type="DNA-binding region" description="H-T-H motif" evidence="4">
    <location>
        <begin position="45"/>
        <end position="64"/>
    </location>
</feature>
<dbReference type="PANTHER" id="PTHR30055:SF234">
    <property type="entry name" value="HTH-TYPE TRANSCRIPTIONAL REGULATOR BETI"/>
    <property type="match status" value="1"/>
</dbReference>
<dbReference type="InterPro" id="IPR001647">
    <property type="entry name" value="HTH_TetR"/>
</dbReference>
<proteinExistence type="predicted"/>
<dbReference type="Gene3D" id="1.10.357.10">
    <property type="entry name" value="Tetracycline Repressor, domain 2"/>
    <property type="match status" value="1"/>
</dbReference>